<dbReference type="EMBL" id="CAJHUC010001351">
    <property type="protein sequence ID" value="CAD7700828.1"/>
    <property type="molecule type" value="Genomic_DNA"/>
</dbReference>
<evidence type="ECO:0000313" key="4">
    <source>
        <dbReference type="Proteomes" id="UP000708148"/>
    </source>
</evidence>
<dbReference type="InterPro" id="IPR020422">
    <property type="entry name" value="TYR_PHOSPHATASE_DUAL_dom"/>
</dbReference>
<evidence type="ECO:0000313" key="3">
    <source>
        <dbReference type="EMBL" id="CAD7700828.1"/>
    </source>
</evidence>
<dbReference type="PANTHER" id="PTHR47244">
    <property type="entry name" value="PROTEIN-TYROSINE-PHOSPHATASE IBR5"/>
    <property type="match status" value="1"/>
</dbReference>
<gene>
    <name evidence="3" type="ORF">OSTQU699_LOCUS6187</name>
</gene>
<dbReference type="PROSITE" id="PS50056">
    <property type="entry name" value="TYR_PHOSPHATASE_2"/>
    <property type="match status" value="1"/>
</dbReference>
<dbReference type="InterPro" id="IPR044212">
    <property type="entry name" value="IBR5-like"/>
</dbReference>
<dbReference type="InterPro" id="IPR029021">
    <property type="entry name" value="Prot-tyrosine_phosphatase-like"/>
</dbReference>
<keyword evidence="4" id="KW-1185">Reference proteome</keyword>
<dbReference type="PROSITE" id="PS50054">
    <property type="entry name" value="TYR_PHOSPHATASE_DUAL"/>
    <property type="match status" value="1"/>
</dbReference>
<dbReference type="OrthoDB" id="165342at2759"/>
<dbReference type="Gene3D" id="3.90.190.10">
    <property type="entry name" value="Protein tyrosine phosphatase superfamily"/>
    <property type="match status" value="1"/>
</dbReference>
<protein>
    <submittedName>
        <fullName evidence="3">Uncharacterized protein</fullName>
    </submittedName>
</protein>
<dbReference type="SMART" id="SM00195">
    <property type="entry name" value="DSPc"/>
    <property type="match status" value="1"/>
</dbReference>
<comment type="caution">
    <text evidence="3">The sequence shown here is derived from an EMBL/GenBank/DDBJ whole genome shotgun (WGS) entry which is preliminary data.</text>
</comment>
<dbReference type="Pfam" id="PF00782">
    <property type="entry name" value="DSPc"/>
    <property type="match status" value="1"/>
</dbReference>
<evidence type="ECO:0000259" key="1">
    <source>
        <dbReference type="PROSITE" id="PS50054"/>
    </source>
</evidence>
<name>A0A8S1J4V9_9CHLO</name>
<sequence>MKSKRGREEPCFVCSHYHDYEGGVPCSVCGHVLSPAPAPAPTTPIKEPSLILQDFLYLGGYDASSRCELLKAYGVSHVLNLVPGLQPLFKNTFTYHTVAGNPPCLRECFEFLDACAAGGQRVLVYCMTGQSRSPTVVIAYLMKVRGWRLAESYRWVKERREVVKLGEGDFRRLQEAEVELHGACSVQAREMLDGEPGGGPFRLPPGSEAFVQMPAAGDNPFGQPCGEGGEGPAFGSEMGNGEWGRAGGGQFVFRGQGGTVEEQAMES</sequence>
<dbReference type="InterPro" id="IPR000387">
    <property type="entry name" value="Tyr_Pase_dom"/>
</dbReference>
<dbReference type="InterPro" id="IPR000340">
    <property type="entry name" value="Dual-sp_phosphatase_cat-dom"/>
</dbReference>
<proteinExistence type="predicted"/>
<dbReference type="GO" id="GO:0009734">
    <property type="term" value="P:auxin-activated signaling pathway"/>
    <property type="evidence" value="ECO:0007669"/>
    <property type="project" value="InterPro"/>
</dbReference>
<reference evidence="3" key="1">
    <citation type="submission" date="2020-12" db="EMBL/GenBank/DDBJ databases">
        <authorList>
            <person name="Iha C."/>
        </authorList>
    </citation>
    <scope>NUCLEOTIDE SEQUENCE</scope>
</reference>
<accession>A0A8S1J4V9</accession>
<feature type="domain" description="Tyrosine specific protein phosphatases" evidence="2">
    <location>
        <begin position="106"/>
        <end position="171"/>
    </location>
</feature>
<feature type="domain" description="Tyrosine-protein phosphatase" evidence="1">
    <location>
        <begin position="47"/>
        <end position="182"/>
    </location>
</feature>
<dbReference type="GO" id="GO:0005634">
    <property type="term" value="C:nucleus"/>
    <property type="evidence" value="ECO:0007669"/>
    <property type="project" value="TreeGrafter"/>
</dbReference>
<dbReference type="GO" id="GO:0009738">
    <property type="term" value="P:abscisic acid-activated signaling pathway"/>
    <property type="evidence" value="ECO:0007669"/>
    <property type="project" value="InterPro"/>
</dbReference>
<dbReference type="AlphaFoldDB" id="A0A8S1J4V9"/>
<organism evidence="3 4">
    <name type="scientific">Ostreobium quekettii</name>
    <dbReference type="NCBI Taxonomy" id="121088"/>
    <lineage>
        <taxon>Eukaryota</taxon>
        <taxon>Viridiplantae</taxon>
        <taxon>Chlorophyta</taxon>
        <taxon>core chlorophytes</taxon>
        <taxon>Ulvophyceae</taxon>
        <taxon>TCBD clade</taxon>
        <taxon>Bryopsidales</taxon>
        <taxon>Ostreobineae</taxon>
        <taxon>Ostreobiaceae</taxon>
        <taxon>Ostreobium</taxon>
    </lineage>
</organism>
<evidence type="ECO:0000259" key="2">
    <source>
        <dbReference type="PROSITE" id="PS50056"/>
    </source>
</evidence>
<dbReference type="SUPFAM" id="SSF52799">
    <property type="entry name" value="(Phosphotyrosine protein) phosphatases II"/>
    <property type="match status" value="1"/>
</dbReference>
<dbReference type="PANTHER" id="PTHR47244:SF1">
    <property type="entry name" value="PROTEIN-TYROSINE-PHOSPHATASE IBR5"/>
    <property type="match status" value="1"/>
</dbReference>
<dbReference type="GO" id="GO:0033549">
    <property type="term" value="F:MAP kinase phosphatase activity"/>
    <property type="evidence" value="ECO:0007669"/>
    <property type="project" value="InterPro"/>
</dbReference>
<dbReference type="Proteomes" id="UP000708148">
    <property type="component" value="Unassembled WGS sequence"/>
</dbReference>